<sequence length="155" mass="17412">MKKVFLFLSLAFLMIACAPKAEPIDYGKEECSFCKMTIVSPQFASEVVTQKSKAFKYDAIECMLQAPQEDKVALYLVCDYLHENTLIDATKATYLISKEIQSPMGAHLAAFASKEDAQKIQAEKGGDLYDWQGIQAKFQAHQHPAHEDHGNMHDH</sequence>
<name>A0A1H2TPX1_9FLAO</name>
<proteinExistence type="predicted"/>
<gene>
    <name evidence="2" type="ORF">SAMN05444420_102273</name>
</gene>
<reference evidence="2 3" key="1">
    <citation type="submission" date="2016-10" db="EMBL/GenBank/DDBJ databases">
        <authorList>
            <person name="Varghese N."/>
            <person name="Submissions S."/>
        </authorList>
    </citation>
    <scope>NUCLEOTIDE SEQUENCE [LARGE SCALE GENOMIC DNA]</scope>
    <source>
        <strain evidence="2 3">DSM 11449</strain>
    </source>
</reference>
<dbReference type="PANTHER" id="PTHR41247:SF1">
    <property type="entry name" value="HTH-TYPE TRANSCRIPTIONAL REPRESSOR YCNK"/>
    <property type="match status" value="1"/>
</dbReference>
<feature type="chain" id="PRO_5029008894" evidence="1">
    <location>
        <begin position="22"/>
        <end position="155"/>
    </location>
</feature>
<evidence type="ECO:0000313" key="3">
    <source>
        <dbReference type="Proteomes" id="UP000182771"/>
    </source>
</evidence>
<dbReference type="Proteomes" id="UP000182771">
    <property type="component" value="Unassembled WGS sequence"/>
</dbReference>
<keyword evidence="1" id="KW-0732">Signal</keyword>
<dbReference type="GeneID" id="85016366"/>
<dbReference type="Pfam" id="PF05573">
    <property type="entry name" value="NosL"/>
    <property type="match status" value="1"/>
</dbReference>
<feature type="signal peptide" evidence="1">
    <location>
        <begin position="1"/>
        <end position="21"/>
    </location>
</feature>
<dbReference type="RefSeq" id="WP_016420143.1">
    <property type="nucleotide sequence ID" value="NZ_CAUVDM010000078.1"/>
</dbReference>
<dbReference type="SUPFAM" id="SSF160387">
    <property type="entry name" value="NosL/MerB-like"/>
    <property type="match status" value="1"/>
</dbReference>
<dbReference type="EMBL" id="FNND01000002">
    <property type="protein sequence ID" value="SDW45901.1"/>
    <property type="molecule type" value="Genomic_DNA"/>
</dbReference>
<dbReference type="PROSITE" id="PS51257">
    <property type="entry name" value="PROKAR_LIPOPROTEIN"/>
    <property type="match status" value="1"/>
</dbReference>
<dbReference type="PANTHER" id="PTHR41247">
    <property type="entry name" value="HTH-TYPE TRANSCRIPTIONAL REPRESSOR YCNK"/>
    <property type="match status" value="1"/>
</dbReference>
<keyword evidence="3" id="KW-1185">Reference proteome</keyword>
<dbReference type="AlphaFoldDB" id="A0A1H2TPX1"/>
<evidence type="ECO:0000313" key="2">
    <source>
        <dbReference type="EMBL" id="SDW45901.1"/>
    </source>
</evidence>
<comment type="caution">
    <text evidence="2">The sequence shown here is derived from an EMBL/GenBank/DDBJ whole genome shotgun (WGS) entry which is preliminary data.</text>
</comment>
<organism evidence="2 3">
    <name type="scientific">Capnocytophaga granulosa</name>
    <dbReference type="NCBI Taxonomy" id="45242"/>
    <lineage>
        <taxon>Bacteria</taxon>
        <taxon>Pseudomonadati</taxon>
        <taxon>Bacteroidota</taxon>
        <taxon>Flavobacteriia</taxon>
        <taxon>Flavobacteriales</taxon>
        <taxon>Flavobacteriaceae</taxon>
        <taxon>Capnocytophaga</taxon>
    </lineage>
</organism>
<dbReference type="OrthoDB" id="9792749at2"/>
<dbReference type="Gene3D" id="3.30.70.2050">
    <property type="match status" value="1"/>
</dbReference>
<dbReference type="InterPro" id="IPR008719">
    <property type="entry name" value="N2O_reductase_NosL"/>
</dbReference>
<accession>A0A1H2TPX1</accession>
<protein>
    <submittedName>
        <fullName evidence="2">Copper chaperone NosL</fullName>
    </submittedName>
</protein>
<evidence type="ECO:0000256" key="1">
    <source>
        <dbReference type="SAM" id="SignalP"/>
    </source>
</evidence>